<accession>A0A8K0XT08</accession>
<dbReference type="PROSITE" id="PS50089">
    <property type="entry name" value="ZF_RING_2"/>
    <property type="match status" value="1"/>
</dbReference>
<dbReference type="GO" id="GO:0006513">
    <property type="term" value="P:protein monoubiquitination"/>
    <property type="evidence" value="ECO:0007669"/>
    <property type="project" value="TreeGrafter"/>
</dbReference>
<dbReference type="Gene3D" id="3.30.40.10">
    <property type="entry name" value="Zinc/RING finger domain, C3HC4 (zinc finger)"/>
    <property type="match status" value="1"/>
</dbReference>
<dbReference type="SMART" id="SM00184">
    <property type="entry name" value="RING"/>
    <property type="match status" value="1"/>
</dbReference>
<dbReference type="Proteomes" id="UP000813824">
    <property type="component" value="Unassembled WGS sequence"/>
</dbReference>
<feature type="compositionally biased region" description="Basic residues" evidence="10">
    <location>
        <begin position="316"/>
        <end position="343"/>
    </location>
</feature>
<proteinExistence type="predicted"/>
<dbReference type="InterPro" id="IPR017907">
    <property type="entry name" value="Znf_RING_CS"/>
</dbReference>
<evidence type="ECO:0000256" key="4">
    <source>
        <dbReference type="ARBA" id="ARBA00022723"/>
    </source>
</evidence>
<feature type="region of interest" description="Disordered" evidence="10">
    <location>
        <begin position="533"/>
        <end position="555"/>
    </location>
</feature>
<keyword evidence="7" id="KW-0805">Transcription regulation</keyword>
<dbReference type="PROSITE" id="PS00518">
    <property type="entry name" value="ZF_RING_1"/>
    <property type="match status" value="1"/>
</dbReference>
<evidence type="ECO:0000256" key="6">
    <source>
        <dbReference type="ARBA" id="ARBA00022833"/>
    </source>
</evidence>
<protein>
    <recommendedName>
        <fullName evidence="2">RING-type E3 ubiquitin transferase</fullName>
        <ecNumber evidence="2">2.3.2.27</ecNumber>
    </recommendedName>
</protein>
<keyword evidence="4" id="KW-0479">Metal-binding</keyword>
<evidence type="ECO:0000256" key="3">
    <source>
        <dbReference type="ARBA" id="ARBA00022679"/>
    </source>
</evidence>
<evidence type="ECO:0000256" key="7">
    <source>
        <dbReference type="ARBA" id="ARBA00023015"/>
    </source>
</evidence>
<name>A0A8K0XT08_9AGAR</name>
<gene>
    <name evidence="12" type="ORF">BXZ70DRAFT_504836</name>
</gene>
<keyword evidence="8" id="KW-0804">Transcription</keyword>
<keyword evidence="6" id="KW-0862">Zinc</keyword>
<feature type="compositionally biased region" description="Basic and acidic residues" evidence="10">
    <location>
        <begin position="652"/>
        <end position="661"/>
    </location>
</feature>
<dbReference type="GO" id="GO:0000209">
    <property type="term" value="P:protein polyubiquitination"/>
    <property type="evidence" value="ECO:0007669"/>
    <property type="project" value="TreeGrafter"/>
</dbReference>
<organism evidence="12 13">
    <name type="scientific">Cristinia sonorae</name>
    <dbReference type="NCBI Taxonomy" id="1940300"/>
    <lineage>
        <taxon>Eukaryota</taxon>
        <taxon>Fungi</taxon>
        <taxon>Dikarya</taxon>
        <taxon>Basidiomycota</taxon>
        <taxon>Agaricomycotina</taxon>
        <taxon>Agaricomycetes</taxon>
        <taxon>Agaricomycetidae</taxon>
        <taxon>Agaricales</taxon>
        <taxon>Pleurotineae</taxon>
        <taxon>Stephanosporaceae</taxon>
        <taxon>Cristinia</taxon>
    </lineage>
</organism>
<feature type="region of interest" description="Disordered" evidence="10">
    <location>
        <begin position="108"/>
        <end position="138"/>
    </location>
</feature>
<feature type="region of interest" description="Disordered" evidence="10">
    <location>
        <begin position="633"/>
        <end position="661"/>
    </location>
</feature>
<dbReference type="PANTHER" id="PTHR46077">
    <property type="entry name" value="E3 UBIQUITIN-PROTEIN LIGASE TOPORS"/>
    <property type="match status" value="1"/>
</dbReference>
<dbReference type="InterPro" id="IPR001841">
    <property type="entry name" value="Znf_RING"/>
</dbReference>
<feature type="compositionally biased region" description="Low complexity" evidence="10">
    <location>
        <begin position="108"/>
        <end position="131"/>
    </location>
</feature>
<dbReference type="GO" id="GO:0008270">
    <property type="term" value="F:zinc ion binding"/>
    <property type="evidence" value="ECO:0007669"/>
    <property type="project" value="UniProtKB-KW"/>
</dbReference>
<dbReference type="EMBL" id="JAEVFJ010000004">
    <property type="protein sequence ID" value="KAH8105101.1"/>
    <property type="molecule type" value="Genomic_DNA"/>
</dbReference>
<sequence>MTTRAQTSSPPSKRIKLEADESALEDIIQRNEDEDLEIDEDHCSICLQSMADRTVIPPCSHEFCFECLLIWTGQSRRCPLCSQTIGEYLIHHIRSKYDFQKHYLTPLRTSPQPQSQLPPSRGRGRGLTSGRPQREVEWGRNGWRAREREAAAIDDLERAIDQRRWVYRNKLYAKHVASNSFTRYRPFPTPTQFAANQDLITRATIFVRRELRVWGGLDVEFLTTFTISLMKSLSIRSEPAVKLLGEFLDMDAEHDVHDSSPSTNPRANAEHFAHELYCYLRSPYRDLATYDSVVQYDVPEHISQPNWRERSSRWRSASRSRSPRSRSRTRSHSHSPSPSHHRPQREVNGPSSPKAISRSHSRPQIRNTVDVITDRRRLSSISPTRKMAHAAASSSRNTVDESKRNDNAALRHIANTDEEIHLSTTGDPKGKGRAEPLSQFCLPLQDDGVPVPDPSSPRKSSSIIGLSLKSHTSPSNYPREGDSTVHCIEGRRPRIRKDTWSSVQALLTDATDDHSHAAKRPIREGLSIKGAAGRALASADSSQFTPPGDSRHAGMPLLQRLSSSESIMKNYRGHVQFPPGQRKSHHSTILQTDTAEITSHMPSEGERAVMETGNHNLPPRSDLNGTNGILRAASRPLRANPVPSTPRPSNNSKERSPSRSDLRARLFSKLEVEKQAQKMASVGISGSMACSSAPEENYSKEADVVASTRGQHVARGNEVVMDAEESLRRQVRLRARLAAERRLGNVASGAADAGVVASTQDEGVSDELPREAM</sequence>
<evidence type="ECO:0000313" key="13">
    <source>
        <dbReference type="Proteomes" id="UP000813824"/>
    </source>
</evidence>
<evidence type="ECO:0000313" key="12">
    <source>
        <dbReference type="EMBL" id="KAH8105101.1"/>
    </source>
</evidence>
<evidence type="ECO:0000256" key="9">
    <source>
        <dbReference type="PROSITE-ProRule" id="PRU00175"/>
    </source>
</evidence>
<dbReference type="EC" id="2.3.2.27" evidence="2"/>
<evidence type="ECO:0000256" key="8">
    <source>
        <dbReference type="ARBA" id="ARBA00023163"/>
    </source>
</evidence>
<feature type="region of interest" description="Disordered" evidence="10">
    <location>
        <begin position="305"/>
        <end position="405"/>
    </location>
</feature>
<dbReference type="GO" id="GO:0061630">
    <property type="term" value="F:ubiquitin protein ligase activity"/>
    <property type="evidence" value="ECO:0007669"/>
    <property type="project" value="UniProtKB-EC"/>
</dbReference>
<evidence type="ECO:0000256" key="10">
    <source>
        <dbReference type="SAM" id="MobiDB-lite"/>
    </source>
</evidence>
<keyword evidence="3" id="KW-0808">Transferase</keyword>
<dbReference type="AlphaFoldDB" id="A0A8K0XT08"/>
<feature type="compositionally biased region" description="Low complexity" evidence="10">
    <location>
        <begin position="457"/>
        <end position="470"/>
    </location>
</feature>
<keyword evidence="13" id="KW-1185">Reference proteome</keyword>
<comment type="caution">
    <text evidence="12">The sequence shown here is derived from an EMBL/GenBank/DDBJ whole genome shotgun (WGS) entry which is preliminary data.</text>
</comment>
<evidence type="ECO:0000256" key="1">
    <source>
        <dbReference type="ARBA" id="ARBA00000900"/>
    </source>
</evidence>
<reference evidence="12" key="1">
    <citation type="journal article" date="2021" name="New Phytol.">
        <title>Evolutionary innovations through gain and loss of genes in the ectomycorrhizal Boletales.</title>
        <authorList>
            <person name="Wu G."/>
            <person name="Miyauchi S."/>
            <person name="Morin E."/>
            <person name="Kuo A."/>
            <person name="Drula E."/>
            <person name="Varga T."/>
            <person name="Kohler A."/>
            <person name="Feng B."/>
            <person name="Cao Y."/>
            <person name="Lipzen A."/>
            <person name="Daum C."/>
            <person name="Hundley H."/>
            <person name="Pangilinan J."/>
            <person name="Johnson J."/>
            <person name="Barry K."/>
            <person name="LaButti K."/>
            <person name="Ng V."/>
            <person name="Ahrendt S."/>
            <person name="Min B."/>
            <person name="Choi I.G."/>
            <person name="Park H."/>
            <person name="Plett J.M."/>
            <person name="Magnuson J."/>
            <person name="Spatafora J.W."/>
            <person name="Nagy L.G."/>
            <person name="Henrissat B."/>
            <person name="Grigoriev I.V."/>
            <person name="Yang Z.L."/>
            <person name="Xu J."/>
            <person name="Martin F.M."/>
        </authorList>
    </citation>
    <scope>NUCLEOTIDE SEQUENCE</scope>
    <source>
        <strain evidence="12">KKN 215</strain>
    </source>
</reference>
<keyword evidence="5 9" id="KW-0863">Zinc-finger</keyword>
<evidence type="ECO:0000256" key="5">
    <source>
        <dbReference type="ARBA" id="ARBA00022771"/>
    </source>
</evidence>
<dbReference type="OrthoDB" id="21204at2759"/>
<comment type="catalytic activity">
    <reaction evidence="1">
        <text>S-ubiquitinyl-[E2 ubiquitin-conjugating enzyme]-L-cysteine + [acceptor protein]-L-lysine = [E2 ubiquitin-conjugating enzyme]-L-cysteine + N(6)-ubiquitinyl-[acceptor protein]-L-lysine.</text>
        <dbReference type="EC" id="2.3.2.27"/>
    </reaction>
</comment>
<dbReference type="SUPFAM" id="SSF57850">
    <property type="entry name" value="RING/U-box"/>
    <property type="match status" value="1"/>
</dbReference>
<dbReference type="Pfam" id="PF13639">
    <property type="entry name" value="zf-RING_2"/>
    <property type="match status" value="1"/>
</dbReference>
<evidence type="ECO:0000259" key="11">
    <source>
        <dbReference type="PROSITE" id="PS50089"/>
    </source>
</evidence>
<dbReference type="InterPro" id="IPR013083">
    <property type="entry name" value="Znf_RING/FYVE/PHD"/>
</dbReference>
<feature type="domain" description="RING-type" evidence="11">
    <location>
        <begin position="43"/>
        <end position="82"/>
    </location>
</feature>
<feature type="region of interest" description="Disordered" evidence="10">
    <location>
        <begin position="750"/>
        <end position="773"/>
    </location>
</feature>
<dbReference type="PANTHER" id="PTHR46077:SF1">
    <property type="entry name" value="TOP1 BINDING ARGININE_SERINE RICH PROTEIN, E3 UBIQUITIN LIGASE"/>
    <property type="match status" value="1"/>
</dbReference>
<feature type="region of interest" description="Disordered" evidence="10">
    <location>
        <begin position="448"/>
        <end position="483"/>
    </location>
</feature>
<evidence type="ECO:0000256" key="2">
    <source>
        <dbReference type="ARBA" id="ARBA00012483"/>
    </source>
</evidence>